<dbReference type="PROSITE" id="PS50943">
    <property type="entry name" value="HTH_CROC1"/>
    <property type="match status" value="1"/>
</dbReference>
<keyword evidence="3" id="KW-1185">Reference proteome</keyword>
<dbReference type="InterPro" id="IPR001387">
    <property type="entry name" value="Cro/C1-type_HTH"/>
</dbReference>
<dbReference type="RefSeq" id="WP_161726395.1">
    <property type="nucleotide sequence ID" value="NZ_JAAAXI010000034.1"/>
</dbReference>
<dbReference type="Proteomes" id="UP000818323">
    <property type="component" value="Unassembled WGS sequence"/>
</dbReference>
<name>A0ABW9Z302_9HYPH</name>
<gene>
    <name evidence="2" type="ORF">GR303_22315</name>
</gene>
<sequence>MRDVNFGQQIFNRRKELKLSLRELSRLSGIAASTISRVENGRFSPTLDNAVRLAAALRIELADQRGNSNVEAPQIEPSASRLLEDARAGGSPVTYNEIAITILKAGIRRNLSKIAARGSYRQMLVVRGSAQMRANDGFRANLKPGAMVDCRAIALQTYFAVASEDAELLWIR</sequence>
<evidence type="ECO:0000313" key="3">
    <source>
        <dbReference type="Proteomes" id="UP000818323"/>
    </source>
</evidence>
<proteinExistence type="predicted"/>
<dbReference type="EMBL" id="JAAAXJ010000025">
    <property type="protein sequence ID" value="NBJ27068.1"/>
    <property type="molecule type" value="Genomic_DNA"/>
</dbReference>
<dbReference type="Pfam" id="PF01381">
    <property type="entry name" value="HTH_3"/>
    <property type="match status" value="1"/>
</dbReference>
<reference evidence="2 3" key="1">
    <citation type="submission" date="2020-01" db="EMBL/GenBank/DDBJ databases">
        <title>Microvirga sp. nov., an arsenate reduction bacterium isolated from Tibet hotspring sediments.</title>
        <authorList>
            <person name="Yuan C.-G."/>
        </authorList>
    </citation>
    <scope>NUCLEOTIDE SEQUENCE [LARGE SCALE GENOMIC DNA]</scope>
    <source>
        <strain evidence="2 3">SYSU G3D203</strain>
    </source>
</reference>
<comment type="caution">
    <text evidence="2">The sequence shown here is derived from an EMBL/GenBank/DDBJ whole genome shotgun (WGS) entry which is preliminary data.</text>
</comment>
<evidence type="ECO:0000259" key="1">
    <source>
        <dbReference type="PROSITE" id="PS50943"/>
    </source>
</evidence>
<protein>
    <submittedName>
        <fullName evidence="2">Helix-turn-helix domain-containing protein</fullName>
    </submittedName>
</protein>
<evidence type="ECO:0000313" key="2">
    <source>
        <dbReference type="EMBL" id="NBJ27068.1"/>
    </source>
</evidence>
<dbReference type="SUPFAM" id="SSF47413">
    <property type="entry name" value="lambda repressor-like DNA-binding domains"/>
    <property type="match status" value="1"/>
</dbReference>
<dbReference type="CDD" id="cd00093">
    <property type="entry name" value="HTH_XRE"/>
    <property type="match status" value="1"/>
</dbReference>
<dbReference type="InterPro" id="IPR010982">
    <property type="entry name" value="Lambda_DNA-bd_dom_sf"/>
</dbReference>
<dbReference type="SMART" id="SM00530">
    <property type="entry name" value="HTH_XRE"/>
    <property type="match status" value="1"/>
</dbReference>
<accession>A0ABW9Z302</accession>
<organism evidence="2 3">
    <name type="scientific">Microvirga arsenatis</name>
    <dbReference type="NCBI Taxonomy" id="2692265"/>
    <lineage>
        <taxon>Bacteria</taxon>
        <taxon>Pseudomonadati</taxon>
        <taxon>Pseudomonadota</taxon>
        <taxon>Alphaproteobacteria</taxon>
        <taxon>Hyphomicrobiales</taxon>
        <taxon>Methylobacteriaceae</taxon>
        <taxon>Microvirga</taxon>
    </lineage>
</organism>
<dbReference type="Gene3D" id="1.10.260.40">
    <property type="entry name" value="lambda repressor-like DNA-binding domains"/>
    <property type="match status" value="1"/>
</dbReference>
<feature type="domain" description="HTH cro/C1-type" evidence="1">
    <location>
        <begin position="14"/>
        <end position="64"/>
    </location>
</feature>